<dbReference type="AlphaFoldDB" id="A0AA97GWL5"/>
<dbReference type="RefSeq" id="WP_420038675.1">
    <property type="nucleotide sequence ID" value="NZ_CP128986.1"/>
</dbReference>
<evidence type="ECO:0000313" key="2">
    <source>
        <dbReference type="EMBL" id="WOC12808.1"/>
    </source>
</evidence>
<proteinExistence type="predicted"/>
<dbReference type="EMBL" id="CP128986">
    <property type="protein sequence ID" value="WOC12808.1"/>
    <property type="molecule type" value="Genomic_DNA"/>
</dbReference>
<organism evidence="2">
    <name type="scientific">Gordonia sp. MP11Mi</name>
    <dbReference type="NCBI Taxonomy" id="3022769"/>
    <lineage>
        <taxon>Bacteria</taxon>
        <taxon>Bacillati</taxon>
        <taxon>Actinomycetota</taxon>
        <taxon>Actinomycetes</taxon>
        <taxon>Mycobacteriales</taxon>
        <taxon>Gordoniaceae</taxon>
        <taxon>Gordonia</taxon>
    </lineage>
</organism>
<feature type="domain" description="Pyrrolo-quinoline quinone repeat" evidence="1">
    <location>
        <begin position="56"/>
        <end position="229"/>
    </location>
</feature>
<protein>
    <recommendedName>
        <fullName evidence="1">Pyrrolo-quinoline quinone repeat domain-containing protein</fullName>
    </recommendedName>
</protein>
<dbReference type="InterPro" id="IPR002372">
    <property type="entry name" value="PQQ_rpt_dom"/>
</dbReference>
<gene>
    <name evidence="2" type="ORF">MP11Mi_19000</name>
</gene>
<name>A0AA97GWL5_9ACTN</name>
<reference evidence="2" key="1">
    <citation type="submission" date="2023-06" db="EMBL/GenBank/DDBJ databases">
        <title>Gordonia sp. nov. and Pseudochrobactrum sp. nov., two species isolated from the burying beetle Nicrophorus vespilloides.</title>
        <authorList>
            <person name="Poehlein A."/>
            <person name="Guzman J."/>
            <person name="Daniel R."/>
            <person name="Vilcinskas A."/>
        </authorList>
    </citation>
    <scope>NUCLEOTIDE SEQUENCE</scope>
    <source>
        <strain evidence="2">MP11Mi</strain>
    </source>
</reference>
<accession>A0AA97GWL5</accession>
<dbReference type="Pfam" id="PF13360">
    <property type="entry name" value="PQQ_2"/>
    <property type="match status" value="1"/>
</dbReference>
<dbReference type="Gene3D" id="2.130.10.10">
    <property type="entry name" value="YVTN repeat-like/Quinoprotein amine dehydrogenase"/>
    <property type="match status" value="1"/>
</dbReference>
<evidence type="ECO:0000259" key="1">
    <source>
        <dbReference type="Pfam" id="PF13360"/>
    </source>
</evidence>
<dbReference type="InterPro" id="IPR015943">
    <property type="entry name" value="WD40/YVTN_repeat-like_dom_sf"/>
</dbReference>
<dbReference type="InterPro" id="IPR011047">
    <property type="entry name" value="Quinoprotein_ADH-like_sf"/>
</dbReference>
<dbReference type="SUPFAM" id="SSF50998">
    <property type="entry name" value="Quinoprotein alcohol dehydrogenase-like"/>
    <property type="match status" value="1"/>
</dbReference>
<sequence length="430" mass="45287">MPIQSRFRRRPLGMGAVAAIGSAALVITAGLVLGQPAEAEIAGGHGILNGYASTPETAWTLDDQSLPGLTGDGDIEVADTSGDDWLVAYTAGIRRVYVLVDADTGELRWDTPVNAGFGACAFDESGDIGCAVRTRTDGPDNGFFLVDHQSGHLDLMSRGSDTAHLIGIDSDYIHVNDSGYGVSRRSPSGDEEWSRTFASSATPTVSDGVLVVTTSDGARFVLDPETGEDVVACQDCEVTTYPTGLVVSRSHDGTNTLDFYRVSNGVVDADRVRSADGLQLVPGPSMLPVVTAAGDTVLDSHGRYQILDPGTGRAAWEVSDAELSKVHTRPCGPQVSFARKDRSRVFFTLADGTRVGELPEPAFGHPEADIDILSCVGASDQIAVFGNNSQLTGFRPATGEQAWTFPINGDASVIDGRIVLVQGSTLSVLR</sequence>